<accession>A0ABV1N4J9</accession>
<gene>
    <name evidence="1" type="ORF">ABE957_01795</name>
</gene>
<reference evidence="1 2" key="1">
    <citation type="submission" date="2024-05" db="EMBL/GenBank/DDBJ databases">
        <title>Halomonas sp. CS7 16S ribosomal RNA gene Genome sequencing and assembly.</title>
        <authorList>
            <person name="Yook S."/>
        </authorList>
    </citation>
    <scope>NUCLEOTIDE SEQUENCE [LARGE SCALE GENOMIC DNA]</scope>
    <source>
        <strain evidence="1 2">CS7</strain>
    </source>
</reference>
<dbReference type="RefSeq" id="WP_349756959.1">
    <property type="nucleotide sequence ID" value="NZ_JBEGCI010000002.1"/>
</dbReference>
<keyword evidence="2" id="KW-1185">Reference proteome</keyword>
<comment type="caution">
    <text evidence="1">The sequence shown here is derived from an EMBL/GenBank/DDBJ whole genome shotgun (WGS) entry which is preliminary data.</text>
</comment>
<sequence length="62" mass="6818">MPHRHDGVIALFAGLFQPTFQTRPGAPVPHRHDGVIALFAGLFQPTFQTRPGRGGARRSTRL</sequence>
<dbReference type="Proteomes" id="UP001472978">
    <property type="component" value="Unassembled WGS sequence"/>
</dbReference>
<organism evidence="1 2">
    <name type="scientific">Halomonas pelophila</name>
    <dbReference type="NCBI Taxonomy" id="3151122"/>
    <lineage>
        <taxon>Bacteria</taxon>
        <taxon>Pseudomonadati</taxon>
        <taxon>Pseudomonadota</taxon>
        <taxon>Gammaproteobacteria</taxon>
        <taxon>Oceanospirillales</taxon>
        <taxon>Halomonadaceae</taxon>
        <taxon>Halomonas</taxon>
    </lineage>
</organism>
<evidence type="ECO:0000313" key="1">
    <source>
        <dbReference type="EMBL" id="MEQ6887410.1"/>
    </source>
</evidence>
<proteinExistence type="predicted"/>
<name>A0ABV1N4J9_9GAMM</name>
<protein>
    <submittedName>
        <fullName evidence="1">Uncharacterized protein</fullName>
    </submittedName>
</protein>
<evidence type="ECO:0000313" key="2">
    <source>
        <dbReference type="Proteomes" id="UP001472978"/>
    </source>
</evidence>
<dbReference type="EMBL" id="JBEGCI010000002">
    <property type="protein sequence ID" value="MEQ6887410.1"/>
    <property type="molecule type" value="Genomic_DNA"/>
</dbReference>